<proteinExistence type="predicted"/>
<accession>A0A6N2MCL2</accession>
<gene>
    <name evidence="1" type="ORF">SVIM_LOCUS352832</name>
</gene>
<name>A0A6N2MCL2_SALVM</name>
<dbReference type="AlphaFoldDB" id="A0A6N2MCL2"/>
<protein>
    <submittedName>
        <fullName evidence="1">Uncharacterized protein</fullName>
    </submittedName>
</protein>
<organism evidence="1">
    <name type="scientific">Salix viminalis</name>
    <name type="common">Common osier</name>
    <name type="synonym">Basket willow</name>
    <dbReference type="NCBI Taxonomy" id="40686"/>
    <lineage>
        <taxon>Eukaryota</taxon>
        <taxon>Viridiplantae</taxon>
        <taxon>Streptophyta</taxon>
        <taxon>Embryophyta</taxon>
        <taxon>Tracheophyta</taxon>
        <taxon>Spermatophyta</taxon>
        <taxon>Magnoliopsida</taxon>
        <taxon>eudicotyledons</taxon>
        <taxon>Gunneridae</taxon>
        <taxon>Pentapetalae</taxon>
        <taxon>rosids</taxon>
        <taxon>fabids</taxon>
        <taxon>Malpighiales</taxon>
        <taxon>Salicaceae</taxon>
        <taxon>Saliceae</taxon>
        <taxon>Salix</taxon>
    </lineage>
</organism>
<sequence length="71" mass="8233">MHHHQIVTVKSETPHVDPTKVLLTVRAYKQTHLPVILYQSTTTVWAYLIPLDPQQRLYSSITPPQVVCTRR</sequence>
<reference evidence="1" key="1">
    <citation type="submission" date="2019-03" db="EMBL/GenBank/DDBJ databases">
        <authorList>
            <person name="Mank J."/>
            <person name="Almeida P."/>
        </authorList>
    </citation>
    <scope>NUCLEOTIDE SEQUENCE</scope>
    <source>
        <strain evidence="1">78183</strain>
    </source>
</reference>
<dbReference type="EMBL" id="CAADRP010001774">
    <property type="protein sequence ID" value="VFU51934.1"/>
    <property type="molecule type" value="Genomic_DNA"/>
</dbReference>
<evidence type="ECO:0000313" key="1">
    <source>
        <dbReference type="EMBL" id="VFU51934.1"/>
    </source>
</evidence>